<dbReference type="EMBL" id="OU963868">
    <property type="protein sequence ID" value="CAH0775395.1"/>
    <property type="molecule type" value="Genomic_DNA"/>
</dbReference>
<evidence type="ECO:0000256" key="6">
    <source>
        <dbReference type="PIRNR" id="PIRNR037637"/>
    </source>
</evidence>
<dbReference type="InterPro" id="IPR010516">
    <property type="entry name" value="SAP18"/>
</dbReference>
<dbReference type="OrthoDB" id="440566at2759"/>
<protein>
    <recommendedName>
        <fullName evidence="2 6">Histone deacetylase complex subunit SAP18</fullName>
    </recommendedName>
</protein>
<evidence type="ECO:0000256" key="2">
    <source>
        <dbReference type="ARBA" id="ARBA00017426"/>
    </source>
</evidence>
<dbReference type="PANTHER" id="PTHR13082">
    <property type="entry name" value="SAP18"/>
    <property type="match status" value="1"/>
</dbReference>
<keyword evidence="3 6" id="KW-0678">Repressor</keyword>
<keyword evidence="4 6" id="KW-0805">Transcription regulation</keyword>
<dbReference type="Proteomes" id="UP001152759">
    <property type="component" value="Chromosome 7"/>
</dbReference>
<dbReference type="AlphaFoldDB" id="A0A9P0CDG8"/>
<evidence type="ECO:0000256" key="3">
    <source>
        <dbReference type="ARBA" id="ARBA00022491"/>
    </source>
</evidence>
<comment type="function">
    <text evidence="6">Involved in the tethering of the SIN3 complex to core histone proteins.</text>
</comment>
<dbReference type="PANTHER" id="PTHR13082:SF0">
    <property type="entry name" value="HISTONE DEACETYLASE COMPLEX SUBUNIT SAP18"/>
    <property type="match status" value="1"/>
</dbReference>
<keyword evidence="5 6" id="KW-0804">Transcription</keyword>
<dbReference type="InterPro" id="IPR017250">
    <property type="entry name" value="Hist_deAcase_cplx_SAP18"/>
</dbReference>
<dbReference type="Pfam" id="PF06487">
    <property type="entry name" value="SAP18"/>
    <property type="match status" value="1"/>
</dbReference>
<organism evidence="7 8">
    <name type="scientific">Bemisia tabaci</name>
    <name type="common">Sweetpotato whitefly</name>
    <name type="synonym">Aleurodes tabaci</name>
    <dbReference type="NCBI Taxonomy" id="7038"/>
    <lineage>
        <taxon>Eukaryota</taxon>
        <taxon>Metazoa</taxon>
        <taxon>Ecdysozoa</taxon>
        <taxon>Arthropoda</taxon>
        <taxon>Hexapoda</taxon>
        <taxon>Insecta</taxon>
        <taxon>Pterygota</taxon>
        <taxon>Neoptera</taxon>
        <taxon>Paraneoptera</taxon>
        <taxon>Hemiptera</taxon>
        <taxon>Sternorrhyncha</taxon>
        <taxon>Aleyrodoidea</taxon>
        <taxon>Aleyrodidae</taxon>
        <taxon>Aleyrodinae</taxon>
        <taxon>Bemisia</taxon>
    </lineage>
</organism>
<name>A0A9P0CDG8_BEMTA</name>
<reference evidence="7" key="1">
    <citation type="submission" date="2021-12" db="EMBL/GenBank/DDBJ databases">
        <authorList>
            <person name="King R."/>
        </authorList>
    </citation>
    <scope>NUCLEOTIDE SEQUENCE</scope>
</reference>
<accession>A0A9P0CDG8</accession>
<dbReference type="GO" id="GO:0005634">
    <property type="term" value="C:nucleus"/>
    <property type="evidence" value="ECO:0007669"/>
    <property type="project" value="TreeGrafter"/>
</dbReference>
<gene>
    <name evidence="7" type="ORF">BEMITA_LOCUS11614</name>
</gene>
<evidence type="ECO:0000313" key="8">
    <source>
        <dbReference type="Proteomes" id="UP001152759"/>
    </source>
</evidence>
<dbReference type="PIRSF" id="PIRSF037637">
    <property type="entry name" value="HDAC_SAP18"/>
    <property type="match status" value="1"/>
</dbReference>
<dbReference type="InterPro" id="IPR042534">
    <property type="entry name" value="SAP18_sf"/>
</dbReference>
<dbReference type="GO" id="GO:0003714">
    <property type="term" value="F:transcription corepressor activity"/>
    <property type="evidence" value="ECO:0007669"/>
    <property type="project" value="InterPro"/>
</dbReference>
<evidence type="ECO:0000256" key="5">
    <source>
        <dbReference type="ARBA" id="ARBA00023163"/>
    </source>
</evidence>
<keyword evidence="8" id="KW-1185">Reference proteome</keyword>
<dbReference type="FunFam" id="3.10.20.550:FF:000001">
    <property type="entry name" value="Histone deacetylase complex subunit SAP18"/>
    <property type="match status" value="1"/>
</dbReference>
<dbReference type="KEGG" id="btab:109032288"/>
<comment type="similarity">
    <text evidence="1 6">Belongs to the SAP18 family.</text>
</comment>
<sequence length="161" mass="18604">MATGNLESYVRIDEKLLEAEKPVDREKTCPLLLRVFCNVGRHNNINDYNRGSVPSNELQIYTWMDATLRELTSLVKEVNAEARQKGTQFSFVVVSPDLRMHRYVFREIGVTISGQKGNEDNKTLGQARFVIGDYLDVCITPPRNQHFPMMRRGPMRMLHDF</sequence>
<evidence type="ECO:0000256" key="1">
    <source>
        <dbReference type="ARBA" id="ARBA00009143"/>
    </source>
</evidence>
<evidence type="ECO:0000313" key="7">
    <source>
        <dbReference type="EMBL" id="CAH0775395.1"/>
    </source>
</evidence>
<dbReference type="Gene3D" id="3.10.20.550">
    <property type="entry name" value="ASAP complex, SAP18 subunit"/>
    <property type="match status" value="1"/>
</dbReference>
<evidence type="ECO:0000256" key="4">
    <source>
        <dbReference type="ARBA" id="ARBA00023015"/>
    </source>
</evidence>
<proteinExistence type="inferred from homology"/>